<dbReference type="InterPro" id="IPR036915">
    <property type="entry name" value="Cyclin-like_sf"/>
</dbReference>
<evidence type="ECO:0000256" key="2">
    <source>
        <dbReference type="ARBA" id="ARBA00023127"/>
    </source>
</evidence>
<dbReference type="InterPro" id="IPR048258">
    <property type="entry name" value="Cyclins_cyclin-box"/>
</dbReference>
<evidence type="ECO:0000313" key="7">
    <source>
        <dbReference type="EMBL" id="CAB3999676.1"/>
    </source>
</evidence>
<protein>
    <submittedName>
        <fullName evidence="7">Cyclin B</fullName>
    </submittedName>
</protein>
<evidence type="ECO:0000256" key="3">
    <source>
        <dbReference type="ARBA" id="ARBA00023306"/>
    </source>
</evidence>
<dbReference type="SUPFAM" id="SSF47954">
    <property type="entry name" value="Cyclin-like"/>
    <property type="match status" value="2"/>
</dbReference>
<dbReference type="CDD" id="cd20507">
    <property type="entry name" value="CYCLIN_CCNB1-like_rpt1"/>
    <property type="match status" value="1"/>
</dbReference>
<gene>
    <name evidence="7" type="ORF">PACLA_8A029035</name>
</gene>
<evidence type="ECO:0000256" key="1">
    <source>
        <dbReference type="ARBA" id="ARBA00022618"/>
    </source>
</evidence>
<evidence type="ECO:0000256" key="4">
    <source>
        <dbReference type="RuleBase" id="RU000383"/>
    </source>
</evidence>
<dbReference type="OrthoDB" id="5590282at2759"/>
<dbReference type="InterPro" id="IPR004367">
    <property type="entry name" value="Cyclin_C-dom"/>
</dbReference>
<name>A0A6S7H6M1_PARCT</name>
<dbReference type="Pfam" id="PF02984">
    <property type="entry name" value="Cyclin_C"/>
    <property type="match status" value="1"/>
</dbReference>
<dbReference type="FunFam" id="1.10.472.10:FF:000001">
    <property type="entry name" value="G2/mitotic-specific cyclin"/>
    <property type="match status" value="1"/>
</dbReference>
<dbReference type="PROSITE" id="PS00292">
    <property type="entry name" value="CYCLINS"/>
    <property type="match status" value="1"/>
</dbReference>
<organism evidence="7 8">
    <name type="scientific">Paramuricea clavata</name>
    <name type="common">Red gorgonian</name>
    <name type="synonym">Violescent sea-whip</name>
    <dbReference type="NCBI Taxonomy" id="317549"/>
    <lineage>
        <taxon>Eukaryota</taxon>
        <taxon>Metazoa</taxon>
        <taxon>Cnidaria</taxon>
        <taxon>Anthozoa</taxon>
        <taxon>Octocorallia</taxon>
        <taxon>Malacalcyonacea</taxon>
        <taxon>Plexauridae</taxon>
        <taxon>Paramuricea</taxon>
    </lineage>
</organism>
<dbReference type="Proteomes" id="UP001152795">
    <property type="component" value="Unassembled WGS sequence"/>
</dbReference>
<keyword evidence="8" id="KW-1185">Reference proteome</keyword>
<keyword evidence="3" id="KW-0131">Cell cycle</keyword>
<sequence>MAQRIEHRPNTRLGENAFAGVQKGKAMVQAHRTARARSALGQLGQQVNRPEFPAGKMTKTHECVPRKDLVAAKMTGRPRAYSVEPMESDLATLKGKPRQFVEVPDIDSGDTDKEYACAEYAKQINHYLKTRESAYQVSPNYIKVHAHINERMRAILVDWLVQVHDKFRLLQETLFLSISYLDRYLAVDTTVQKCDLQLIGVTAMLLASKIEEIYTPEIRDFVYITDNAYTPVQIKACESKMAAALEFNFSDPLCIHFLRRNSKAAKVDAEKHTLAKYFMELMLPDYGCLAFPPSMRAAAALCLAMKITDNTPWDATTAHYSHYQELDLLPCMKKTAQLILKSKNKDSKLLSISKKYNANKFYAIASSPCLASKLIFVLAQD</sequence>
<dbReference type="PANTHER" id="PTHR10177">
    <property type="entry name" value="CYCLINS"/>
    <property type="match status" value="1"/>
</dbReference>
<comment type="similarity">
    <text evidence="4">Belongs to the cyclin family.</text>
</comment>
<dbReference type="InterPro" id="IPR013763">
    <property type="entry name" value="Cyclin-like_dom"/>
</dbReference>
<comment type="caution">
    <text evidence="7">The sequence shown here is derived from an EMBL/GenBank/DDBJ whole genome shotgun (WGS) entry which is preliminary data.</text>
</comment>
<keyword evidence="1" id="KW-0132">Cell division</keyword>
<dbReference type="SMART" id="SM01332">
    <property type="entry name" value="Cyclin_C"/>
    <property type="match status" value="1"/>
</dbReference>
<evidence type="ECO:0000259" key="5">
    <source>
        <dbReference type="SMART" id="SM00385"/>
    </source>
</evidence>
<dbReference type="InterPro" id="IPR039361">
    <property type="entry name" value="Cyclin"/>
</dbReference>
<feature type="domain" description="Cyclin C-terminal" evidence="6">
    <location>
        <begin position="252"/>
        <end position="370"/>
    </location>
</feature>
<dbReference type="SMART" id="SM00385">
    <property type="entry name" value="CYCLIN"/>
    <property type="match status" value="2"/>
</dbReference>
<proteinExistence type="inferred from homology"/>
<feature type="domain" description="Cyclin-like" evidence="5">
    <location>
        <begin position="158"/>
        <end position="243"/>
    </location>
</feature>
<dbReference type="CDD" id="cd20509">
    <property type="entry name" value="CYCLIN_CCNB1-like_rpt2"/>
    <property type="match status" value="1"/>
</dbReference>
<accession>A0A6S7H6M1</accession>
<dbReference type="Pfam" id="PF00134">
    <property type="entry name" value="Cyclin_N"/>
    <property type="match status" value="1"/>
</dbReference>
<dbReference type="GO" id="GO:0051301">
    <property type="term" value="P:cell division"/>
    <property type="evidence" value="ECO:0007669"/>
    <property type="project" value="UniProtKB-KW"/>
</dbReference>
<dbReference type="InterPro" id="IPR006671">
    <property type="entry name" value="Cyclin_N"/>
</dbReference>
<evidence type="ECO:0000313" key="8">
    <source>
        <dbReference type="Proteomes" id="UP001152795"/>
    </source>
</evidence>
<reference evidence="7" key="1">
    <citation type="submission" date="2020-04" db="EMBL/GenBank/DDBJ databases">
        <authorList>
            <person name="Alioto T."/>
            <person name="Alioto T."/>
            <person name="Gomez Garrido J."/>
        </authorList>
    </citation>
    <scope>NUCLEOTIDE SEQUENCE</scope>
    <source>
        <strain evidence="7">A484AB</strain>
    </source>
</reference>
<evidence type="ECO:0000259" key="6">
    <source>
        <dbReference type="SMART" id="SM01332"/>
    </source>
</evidence>
<keyword evidence="2 4" id="KW-0195">Cyclin</keyword>
<dbReference type="AlphaFoldDB" id="A0A6S7H6M1"/>
<feature type="domain" description="Cyclin-like" evidence="5">
    <location>
        <begin position="256"/>
        <end position="337"/>
    </location>
</feature>
<dbReference type="EMBL" id="CACRXK020003647">
    <property type="protein sequence ID" value="CAB3999676.1"/>
    <property type="molecule type" value="Genomic_DNA"/>
</dbReference>
<dbReference type="Gene3D" id="1.10.472.10">
    <property type="entry name" value="Cyclin-like"/>
    <property type="match status" value="2"/>
</dbReference>